<dbReference type="EMBL" id="CAJNDS010002442">
    <property type="protein sequence ID" value="CAE7476318.1"/>
    <property type="molecule type" value="Genomic_DNA"/>
</dbReference>
<dbReference type="Pfam" id="PF00644">
    <property type="entry name" value="PARP"/>
    <property type="match status" value="1"/>
</dbReference>
<dbReference type="InterPro" id="IPR051712">
    <property type="entry name" value="ARTD-AVP"/>
</dbReference>
<dbReference type="SUPFAM" id="SSF56399">
    <property type="entry name" value="ADP-ribosylation"/>
    <property type="match status" value="1"/>
</dbReference>
<reference evidence="3" key="1">
    <citation type="submission" date="2021-02" db="EMBL/GenBank/DDBJ databases">
        <authorList>
            <person name="Dougan E. K."/>
            <person name="Rhodes N."/>
            <person name="Thang M."/>
            <person name="Chan C."/>
        </authorList>
    </citation>
    <scope>NUCLEOTIDE SEQUENCE</scope>
</reference>
<dbReference type="InterPro" id="IPR012317">
    <property type="entry name" value="Poly(ADP-ribose)pol_cat_dom"/>
</dbReference>
<dbReference type="PANTHER" id="PTHR45740">
    <property type="entry name" value="POLY [ADP-RIBOSE] POLYMERASE"/>
    <property type="match status" value="1"/>
</dbReference>
<gene>
    <name evidence="3" type="primary">TNKS2</name>
    <name evidence="3" type="ORF">SNAT2548_LOCUS26754</name>
</gene>
<dbReference type="AlphaFoldDB" id="A0A812SDE0"/>
<protein>
    <submittedName>
        <fullName evidence="3">TNKS2 protein</fullName>
    </submittedName>
</protein>
<proteinExistence type="predicted"/>
<dbReference type="Proteomes" id="UP000604046">
    <property type="component" value="Unassembled WGS sequence"/>
</dbReference>
<evidence type="ECO:0000313" key="4">
    <source>
        <dbReference type="Proteomes" id="UP000604046"/>
    </source>
</evidence>
<feature type="domain" description="PARP catalytic" evidence="2">
    <location>
        <begin position="722"/>
        <end position="797"/>
    </location>
</feature>
<evidence type="ECO:0000256" key="1">
    <source>
        <dbReference type="SAM" id="MobiDB-lite"/>
    </source>
</evidence>
<keyword evidence="4" id="KW-1185">Reference proteome</keyword>
<sequence length="856" mass="93116">HRLFVVAQIDDGPAIRTAAVDEALGSARWSFQAELACPDAARNVSFQLRREGTFGSRFLGGCQLAVTQIAEADLRNQVLPLYESSRQVGKLRLSLALSAGIRPEPPRRGLTNLAAGGASTLVNHSTRGSGGLLNRASTFEDSESKPSFSRGASGLVSIAPEAGSGLKNLVEPVHQARAGSKEGSETRPSFARGASQGLANLAVREDGSRPTAVPHALELLAEVPSFDPGSEEHRRKLAQALESLRRASGEDLQGALGRRALQECSPKIEAIFDEALRLGSEKDANAALWLAGRLPAEDEEVTLQLSLRRRWDNHCLTEALVKAQRLLEPAGAAGPELEDFMEALDFAEFHAPRAQRSASAEIESLLAVLAPSLCATAEKKLASGEVHKVEAILATVGSARLETLRLAAVKQEVQRLRAMELLEAVLSPDFARSGAMEQQRRKLRHAIMTVKTALASDKAGRTAQSVKDLVAKGLPRSFASATAAAWTLHVLRELQLPGAEEEVGPTIASCFRSADAALTVQILHEAALLGDAAPLPDWILPEELKVRRQLLRHILAAGDDDKLHGACQSLVEMGGLAACQTDLQQGFERLQSLFRLPAAWSMEALLRGSKKKLLAKNKVTDSSLLSTFAMLLRDTTLSIRTRDRAGGLPSRYELRGAVEVMNAGAWATYQQRREGIVQDCAHLPEAAKQMENWQDALAGEPMTAAPVAGLMPSHALRTDMHQKANEFWFFHGTSHAAAEGITSDDFDLTRANPSGLFGAGLYFAESISKADEYVHGEVVNGRVLYPVLLCRVCLGYVFYCAERRPDRRQLETRCLAERWHSVLGDRRKTSGTFREFIVYDSEQAFPAYILYYEREA</sequence>
<evidence type="ECO:0000259" key="2">
    <source>
        <dbReference type="Pfam" id="PF00644"/>
    </source>
</evidence>
<dbReference type="OrthoDB" id="446402at2759"/>
<feature type="region of interest" description="Disordered" evidence="1">
    <location>
        <begin position="120"/>
        <end position="150"/>
    </location>
</feature>
<evidence type="ECO:0000313" key="3">
    <source>
        <dbReference type="EMBL" id="CAE7476318.1"/>
    </source>
</evidence>
<feature type="non-terminal residue" evidence="3">
    <location>
        <position position="1"/>
    </location>
</feature>
<dbReference type="GO" id="GO:1990404">
    <property type="term" value="F:NAD+-protein mono-ADP-ribosyltransferase activity"/>
    <property type="evidence" value="ECO:0007669"/>
    <property type="project" value="TreeGrafter"/>
</dbReference>
<name>A0A812SDE0_9DINO</name>
<dbReference type="GO" id="GO:0005634">
    <property type="term" value="C:nucleus"/>
    <property type="evidence" value="ECO:0007669"/>
    <property type="project" value="TreeGrafter"/>
</dbReference>
<dbReference type="PANTHER" id="PTHR45740:SF2">
    <property type="entry name" value="POLY [ADP-RIBOSE] POLYMERASE"/>
    <property type="match status" value="1"/>
</dbReference>
<dbReference type="Gene3D" id="3.90.228.10">
    <property type="match status" value="1"/>
</dbReference>
<organism evidence="3 4">
    <name type="scientific">Symbiodinium natans</name>
    <dbReference type="NCBI Taxonomy" id="878477"/>
    <lineage>
        <taxon>Eukaryota</taxon>
        <taxon>Sar</taxon>
        <taxon>Alveolata</taxon>
        <taxon>Dinophyceae</taxon>
        <taxon>Suessiales</taxon>
        <taxon>Symbiodiniaceae</taxon>
        <taxon>Symbiodinium</taxon>
    </lineage>
</organism>
<dbReference type="GO" id="GO:0003950">
    <property type="term" value="F:NAD+ poly-ADP-ribosyltransferase activity"/>
    <property type="evidence" value="ECO:0007669"/>
    <property type="project" value="InterPro"/>
</dbReference>
<comment type="caution">
    <text evidence="3">The sequence shown here is derived from an EMBL/GenBank/DDBJ whole genome shotgun (WGS) entry which is preliminary data.</text>
</comment>
<accession>A0A812SDE0</accession>